<evidence type="ECO:0000313" key="4">
    <source>
        <dbReference type="EMBL" id="CAL6007346.1"/>
    </source>
</evidence>
<proteinExistence type="predicted"/>
<reference evidence="1" key="1">
    <citation type="submission" date="2023-06" db="EMBL/GenBank/DDBJ databases">
        <authorList>
            <person name="Kurt Z."/>
        </authorList>
    </citation>
    <scope>NUCLEOTIDE SEQUENCE</scope>
</reference>
<evidence type="ECO:0000313" key="3">
    <source>
        <dbReference type="EMBL" id="CAI9969504.1"/>
    </source>
</evidence>
<dbReference type="PRINTS" id="PR00449">
    <property type="entry name" value="RASTRNSFRMNG"/>
</dbReference>
<evidence type="ECO:0000313" key="5">
    <source>
        <dbReference type="EMBL" id="CAL6027927.1"/>
    </source>
</evidence>
<dbReference type="AlphaFoldDB" id="A0AA86QAD6"/>
<dbReference type="EMBL" id="CATOUU010000918">
    <property type="protein sequence ID" value="CAI9959411.1"/>
    <property type="molecule type" value="Genomic_DNA"/>
</dbReference>
<comment type="caution">
    <text evidence="1">The sequence shown here is derived from an EMBL/GenBank/DDBJ whole genome shotgun (WGS) entry which is preliminary data.</text>
</comment>
<dbReference type="EMBL" id="CAXDID020000055">
    <property type="protein sequence ID" value="CAL6007346.1"/>
    <property type="molecule type" value="Genomic_DNA"/>
</dbReference>
<evidence type="ECO:0000313" key="1">
    <source>
        <dbReference type="EMBL" id="CAI9951768.1"/>
    </source>
</evidence>
<dbReference type="EMBL" id="CATOUU010000825">
    <property type="protein sequence ID" value="CAI9951768.1"/>
    <property type="molecule type" value="Genomic_DNA"/>
</dbReference>
<name>A0AA86QAD6_9EUKA</name>
<dbReference type="SUPFAM" id="SSF52540">
    <property type="entry name" value="P-loop containing nucleoside triphosphate hydrolases"/>
    <property type="match status" value="1"/>
</dbReference>
<dbReference type="InterPro" id="IPR027417">
    <property type="entry name" value="P-loop_NTPase"/>
</dbReference>
<organism evidence="1">
    <name type="scientific">Hexamita inflata</name>
    <dbReference type="NCBI Taxonomy" id="28002"/>
    <lineage>
        <taxon>Eukaryota</taxon>
        <taxon>Metamonada</taxon>
        <taxon>Diplomonadida</taxon>
        <taxon>Hexamitidae</taxon>
        <taxon>Hexamitinae</taxon>
        <taxon>Hexamita</taxon>
    </lineage>
</organism>
<gene>
    <name evidence="4" type="ORF">HINF_LOCUS20596</name>
    <name evidence="5" type="ORF">HINF_LOCUS31558</name>
    <name evidence="1" type="ORF">HINF_LOCUS39413</name>
    <name evidence="2" type="ORF">HINF_LOCUS47056</name>
    <name evidence="3" type="ORF">HINF_LOCUS57149</name>
    <name evidence="6" type="ORF">HINF_LOCUS67052</name>
</gene>
<dbReference type="Gene3D" id="3.40.50.300">
    <property type="entry name" value="P-loop containing nucleotide triphosphate hydrolases"/>
    <property type="match status" value="1"/>
</dbReference>
<dbReference type="EMBL" id="CAXDID020000106">
    <property type="protein sequence ID" value="CAL6027927.1"/>
    <property type="molecule type" value="Genomic_DNA"/>
</dbReference>
<evidence type="ECO:0000313" key="6">
    <source>
        <dbReference type="EMBL" id="CAL6093567.1"/>
    </source>
</evidence>
<dbReference type="EMBL" id="CATOUU010001060">
    <property type="protein sequence ID" value="CAI9969504.1"/>
    <property type="molecule type" value="Genomic_DNA"/>
</dbReference>
<dbReference type="CDD" id="cd00882">
    <property type="entry name" value="Ras_like_GTPase"/>
    <property type="match status" value="1"/>
</dbReference>
<sequence>MSTVRIGFVGPANCGKTTIAEFYTEVTTEPNFSEYRPTQGLRILETGRKIHSLDNPVQVQVWDISGDIQYESYLTRLSMQLDGVVIVCPGTDLRLTQTCKKYYQLIVDEERVGKYGHVICMLHKPVAPVAEDVYIEDKQLASIPVYRTCMEVESAQISEIIDQLVEKIAKKQQNEGEFFE</sequence>
<dbReference type="Pfam" id="PF08477">
    <property type="entry name" value="Roc"/>
    <property type="match status" value="1"/>
</dbReference>
<evidence type="ECO:0000313" key="7">
    <source>
        <dbReference type="Proteomes" id="UP001642409"/>
    </source>
</evidence>
<reference evidence="4 7" key="2">
    <citation type="submission" date="2024-07" db="EMBL/GenBank/DDBJ databases">
        <authorList>
            <person name="Akdeniz Z."/>
        </authorList>
    </citation>
    <scope>NUCLEOTIDE SEQUENCE [LARGE SCALE GENOMIC DNA]</scope>
</reference>
<accession>A0AA86QAD6</accession>
<protein>
    <submittedName>
        <fullName evidence="1">Rab-like protein 5</fullName>
    </submittedName>
    <submittedName>
        <fullName evidence="4">Rab-like_protein 5</fullName>
    </submittedName>
</protein>
<dbReference type="Proteomes" id="UP001642409">
    <property type="component" value="Unassembled WGS sequence"/>
</dbReference>
<keyword evidence="7" id="KW-1185">Reference proteome</keyword>
<dbReference type="EMBL" id="CAXDID020000459">
    <property type="protein sequence ID" value="CAL6093567.1"/>
    <property type="molecule type" value="Genomic_DNA"/>
</dbReference>
<evidence type="ECO:0000313" key="2">
    <source>
        <dbReference type="EMBL" id="CAI9959411.1"/>
    </source>
</evidence>